<comment type="caution">
    <text evidence="2">The sequence shown here is derived from an EMBL/GenBank/DDBJ whole genome shotgun (WGS) entry which is preliminary data.</text>
</comment>
<dbReference type="Proteomes" id="UP000294547">
    <property type="component" value="Unassembled WGS sequence"/>
</dbReference>
<dbReference type="EMBL" id="SNXY01000011">
    <property type="protein sequence ID" value="TDP81966.1"/>
    <property type="molecule type" value="Genomic_DNA"/>
</dbReference>
<dbReference type="Pfam" id="PF04324">
    <property type="entry name" value="Fer2_BFD"/>
    <property type="match status" value="1"/>
</dbReference>
<evidence type="ECO:0000313" key="3">
    <source>
        <dbReference type="Proteomes" id="UP000294547"/>
    </source>
</evidence>
<organism evidence="2 3">
    <name type="scientific">Oharaeibacter diazotrophicus</name>
    <dbReference type="NCBI Taxonomy" id="1920512"/>
    <lineage>
        <taxon>Bacteria</taxon>
        <taxon>Pseudomonadati</taxon>
        <taxon>Pseudomonadota</taxon>
        <taxon>Alphaproteobacteria</taxon>
        <taxon>Hyphomicrobiales</taxon>
        <taxon>Pleomorphomonadaceae</taxon>
        <taxon>Oharaeibacter</taxon>
    </lineage>
</organism>
<reference evidence="2 3" key="1">
    <citation type="submission" date="2019-03" db="EMBL/GenBank/DDBJ databases">
        <title>Genomic Encyclopedia of Type Strains, Phase IV (KMG-IV): sequencing the most valuable type-strain genomes for metagenomic binning, comparative biology and taxonomic classification.</title>
        <authorList>
            <person name="Goeker M."/>
        </authorList>
    </citation>
    <scope>NUCLEOTIDE SEQUENCE [LARGE SCALE GENOMIC DNA]</scope>
    <source>
        <strain evidence="2 3">DSM 102969</strain>
    </source>
</reference>
<sequence length="82" mass="8936">MIVCHCNVITDRDIRRAVFDLLSADPHRLLTPGLVYMTLGRRGRCCGCFPNAISVIRAAAAEYGGTLVEETVDAVDRDRSAA</sequence>
<dbReference type="Gene3D" id="1.10.10.1100">
    <property type="entry name" value="BFD-like [2Fe-2S]-binding domain"/>
    <property type="match status" value="1"/>
</dbReference>
<accession>A0A4R6R8Q7</accession>
<feature type="domain" description="BFD-like [2Fe-2S]-binding" evidence="1">
    <location>
        <begin position="2"/>
        <end position="56"/>
    </location>
</feature>
<proteinExistence type="predicted"/>
<protein>
    <submittedName>
        <fullName evidence="2">BFD-like [2Fe-2S] binding protein</fullName>
    </submittedName>
</protein>
<dbReference type="InterPro" id="IPR007419">
    <property type="entry name" value="BFD-like_2Fe2S-bd_dom"/>
</dbReference>
<gene>
    <name evidence="2" type="ORF">EDD54_4227</name>
</gene>
<evidence type="ECO:0000313" key="2">
    <source>
        <dbReference type="EMBL" id="TDP81966.1"/>
    </source>
</evidence>
<dbReference type="OrthoDB" id="7428628at2"/>
<name>A0A4R6R8Q7_9HYPH</name>
<dbReference type="InterPro" id="IPR041854">
    <property type="entry name" value="BFD-like_2Fe2S-bd_dom_sf"/>
</dbReference>
<dbReference type="RefSeq" id="WP_126540547.1">
    <property type="nucleotide sequence ID" value="NZ_BSPM01000002.1"/>
</dbReference>
<keyword evidence="3" id="KW-1185">Reference proteome</keyword>
<dbReference type="AlphaFoldDB" id="A0A4R6R8Q7"/>
<evidence type="ECO:0000259" key="1">
    <source>
        <dbReference type="Pfam" id="PF04324"/>
    </source>
</evidence>